<dbReference type="Gene3D" id="3.30.30.10">
    <property type="entry name" value="Knottin, scorpion toxin-like"/>
    <property type="match status" value="1"/>
</dbReference>
<dbReference type="PANTHER" id="PTHR33147:SF98">
    <property type="entry name" value="GAMMA-THIONIN-RELATED"/>
    <property type="match status" value="1"/>
</dbReference>
<gene>
    <name evidence="8" type="ORF">OSB04_006262</name>
</gene>
<dbReference type="GO" id="GO:0005576">
    <property type="term" value="C:extracellular region"/>
    <property type="evidence" value="ECO:0007669"/>
    <property type="project" value="UniProtKB-SubCell"/>
</dbReference>
<keyword evidence="9" id="KW-1185">Reference proteome</keyword>
<feature type="chain" id="PRO_5041237158" description="Knottins-like domain-containing protein" evidence="6">
    <location>
        <begin position="26"/>
        <end position="142"/>
    </location>
</feature>
<evidence type="ECO:0000256" key="2">
    <source>
        <dbReference type="ARBA" id="ARBA00022525"/>
    </source>
</evidence>
<dbReference type="EMBL" id="JARYMX010000002">
    <property type="protein sequence ID" value="KAJ9561102.1"/>
    <property type="molecule type" value="Genomic_DNA"/>
</dbReference>
<evidence type="ECO:0000259" key="7">
    <source>
        <dbReference type="SMART" id="SM00505"/>
    </source>
</evidence>
<comment type="caution">
    <text evidence="8">The sequence shown here is derived from an EMBL/GenBank/DDBJ whole genome shotgun (WGS) entry which is preliminary data.</text>
</comment>
<evidence type="ECO:0000256" key="6">
    <source>
        <dbReference type="SAM" id="SignalP"/>
    </source>
</evidence>
<feature type="signal peptide" evidence="6">
    <location>
        <begin position="1"/>
        <end position="25"/>
    </location>
</feature>
<dbReference type="GO" id="GO:0006952">
    <property type="term" value="P:defense response"/>
    <property type="evidence" value="ECO:0007669"/>
    <property type="project" value="InterPro"/>
</dbReference>
<dbReference type="PROSITE" id="PS00940">
    <property type="entry name" value="GAMMA_THIONIN"/>
    <property type="match status" value="1"/>
</dbReference>
<dbReference type="InterPro" id="IPR008176">
    <property type="entry name" value="Defensin_plant"/>
</dbReference>
<dbReference type="PANTHER" id="PTHR33147">
    <property type="entry name" value="DEFENSIN-LIKE PROTEIN 1"/>
    <property type="match status" value="1"/>
</dbReference>
<proteinExistence type="predicted"/>
<dbReference type="InterPro" id="IPR003614">
    <property type="entry name" value="Knottins"/>
</dbReference>
<feature type="domain" description="Knottins-like" evidence="7">
    <location>
        <begin position="27"/>
        <end position="76"/>
    </location>
</feature>
<keyword evidence="2" id="KW-0964">Secreted</keyword>
<feature type="compositionally biased region" description="Pro residues" evidence="5">
    <location>
        <begin position="82"/>
        <end position="108"/>
    </location>
</feature>
<dbReference type="AlphaFoldDB" id="A0AA38U0Q3"/>
<reference evidence="8" key="1">
    <citation type="submission" date="2023-03" db="EMBL/GenBank/DDBJ databases">
        <title>Chromosome-scale reference genome and RAD-based genetic map of yellow starthistle (Centaurea solstitialis) reveal putative structural variation and QTLs associated with invader traits.</title>
        <authorList>
            <person name="Reatini B."/>
            <person name="Cang F.A."/>
            <person name="Jiang Q."/>
            <person name="Mckibben M.T.W."/>
            <person name="Barker M.S."/>
            <person name="Rieseberg L.H."/>
            <person name="Dlugosch K.M."/>
        </authorList>
    </citation>
    <scope>NUCLEOTIDE SEQUENCE</scope>
    <source>
        <strain evidence="8">CAN-66</strain>
        <tissue evidence="8">Leaf</tissue>
    </source>
</reference>
<name>A0AA38U0Q3_9ASTR</name>
<organism evidence="8 9">
    <name type="scientific">Centaurea solstitialis</name>
    <name type="common">yellow star-thistle</name>
    <dbReference type="NCBI Taxonomy" id="347529"/>
    <lineage>
        <taxon>Eukaryota</taxon>
        <taxon>Viridiplantae</taxon>
        <taxon>Streptophyta</taxon>
        <taxon>Embryophyta</taxon>
        <taxon>Tracheophyta</taxon>
        <taxon>Spermatophyta</taxon>
        <taxon>Magnoliopsida</taxon>
        <taxon>eudicotyledons</taxon>
        <taxon>Gunneridae</taxon>
        <taxon>Pentapetalae</taxon>
        <taxon>asterids</taxon>
        <taxon>campanulids</taxon>
        <taxon>Asterales</taxon>
        <taxon>Asteraceae</taxon>
        <taxon>Carduoideae</taxon>
        <taxon>Cardueae</taxon>
        <taxon>Centaureinae</taxon>
        <taxon>Centaurea</taxon>
    </lineage>
</organism>
<evidence type="ECO:0000256" key="3">
    <source>
        <dbReference type="ARBA" id="ARBA00022729"/>
    </source>
</evidence>
<dbReference type="Proteomes" id="UP001172457">
    <property type="component" value="Chromosome 2"/>
</dbReference>
<dbReference type="InterPro" id="IPR036574">
    <property type="entry name" value="Scorpion_toxin-like_sf"/>
</dbReference>
<accession>A0AA38U0Q3</accession>
<evidence type="ECO:0000313" key="9">
    <source>
        <dbReference type="Proteomes" id="UP001172457"/>
    </source>
</evidence>
<keyword evidence="4" id="KW-1015">Disulfide bond</keyword>
<feature type="compositionally biased region" description="Low complexity" evidence="5">
    <location>
        <begin position="124"/>
        <end position="142"/>
    </location>
</feature>
<dbReference type="SMART" id="SM00505">
    <property type="entry name" value="Knot1"/>
    <property type="match status" value="1"/>
</dbReference>
<evidence type="ECO:0000313" key="8">
    <source>
        <dbReference type="EMBL" id="KAJ9561102.1"/>
    </source>
</evidence>
<dbReference type="SUPFAM" id="SSF57095">
    <property type="entry name" value="Scorpion toxin-like"/>
    <property type="match status" value="1"/>
</dbReference>
<keyword evidence="3 6" id="KW-0732">Signal</keyword>
<evidence type="ECO:0000256" key="5">
    <source>
        <dbReference type="SAM" id="MobiDB-lite"/>
    </source>
</evidence>
<comment type="subcellular location">
    <subcellularLocation>
        <location evidence="1">Secreted</location>
    </subcellularLocation>
</comment>
<feature type="region of interest" description="Disordered" evidence="5">
    <location>
        <begin position="80"/>
        <end position="142"/>
    </location>
</feature>
<evidence type="ECO:0000256" key="1">
    <source>
        <dbReference type="ARBA" id="ARBA00004613"/>
    </source>
</evidence>
<dbReference type="Pfam" id="PF00304">
    <property type="entry name" value="Gamma-thionin"/>
    <property type="match status" value="1"/>
</dbReference>
<evidence type="ECO:0000256" key="4">
    <source>
        <dbReference type="ARBA" id="ARBA00023157"/>
    </source>
</evidence>
<protein>
    <recommendedName>
        <fullName evidence="7">Knottins-like domain-containing protein</fullName>
    </recommendedName>
</protein>
<sequence length="142" mass="14607">MANISHVLFLLVFVLAISEFTTVKGKLCEKPSKSWSGKCSDNTKCDKHCIEWEDAKHGACQGKVSAKDMCYCYFDCGSKSPTTPPSPSPPKGGEPPAGGQPPPPPAGGEPPAEGGQPPPPYAGEPPAEGGQPPAEGGQPPPA</sequence>